<dbReference type="InterPro" id="IPR011010">
    <property type="entry name" value="DNA_brk_join_enz"/>
</dbReference>
<dbReference type="RefSeq" id="WP_014467348.1">
    <property type="nucleotide sequence ID" value="NC_017186.1"/>
</dbReference>
<dbReference type="KEGG" id="amn:RAM_29605"/>
<evidence type="ECO:0000313" key="6">
    <source>
        <dbReference type="Proteomes" id="UP000006138"/>
    </source>
</evidence>
<dbReference type="InterPro" id="IPR002104">
    <property type="entry name" value="Integrase_catalytic"/>
</dbReference>
<dbReference type="InterPro" id="IPR010998">
    <property type="entry name" value="Integrase_recombinase_N"/>
</dbReference>
<dbReference type="GeneID" id="92877009"/>
<keyword evidence="6" id="KW-1185">Reference proteome</keyword>
<dbReference type="InterPro" id="IPR013762">
    <property type="entry name" value="Integrase-like_cat_sf"/>
</dbReference>
<feature type="domain" description="Tyr recombinase" evidence="4">
    <location>
        <begin position="151"/>
        <end position="337"/>
    </location>
</feature>
<evidence type="ECO:0000256" key="1">
    <source>
        <dbReference type="ARBA" id="ARBA00008857"/>
    </source>
</evidence>
<dbReference type="Gene3D" id="1.10.150.130">
    <property type="match status" value="1"/>
</dbReference>
<evidence type="ECO:0000313" key="5">
    <source>
        <dbReference type="EMBL" id="AEK44396.1"/>
    </source>
</evidence>
<evidence type="ECO:0000256" key="3">
    <source>
        <dbReference type="ARBA" id="ARBA00023172"/>
    </source>
</evidence>
<dbReference type="PANTHER" id="PTHR30349:SF41">
    <property type="entry name" value="INTEGRASE_RECOMBINASE PROTEIN MJ0367-RELATED"/>
    <property type="match status" value="1"/>
</dbReference>
<dbReference type="GO" id="GO:0003677">
    <property type="term" value="F:DNA binding"/>
    <property type="evidence" value="ECO:0007669"/>
    <property type="project" value="UniProtKB-KW"/>
</dbReference>
<evidence type="ECO:0000259" key="4">
    <source>
        <dbReference type="PROSITE" id="PS51898"/>
    </source>
</evidence>
<dbReference type="Proteomes" id="UP000006138">
    <property type="component" value="Chromosome"/>
</dbReference>
<dbReference type="Gene3D" id="1.10.443.10">
    <property type="entry name" value="Intergrase catalytic core"/>
    <property type="match status" value="1"/>
</dbReference>
<organism evidence="5 6">
    <name type="scientific">Amycolatopsis mediterranei (strain S699)</name>
    <name type="common">Nocardia mediterranei</name>
    <dbReference type="NCBI Taxonomy" id="713604"/>
    <lineage>
        <taxon>Bacteria</taxon>
        <taxon>Bacillati</taxon>
        <taxon>Actinomycetota</taxon>
        <taxon>Actinomycetes</taxon>
        <taxon>Pseudonocardiales</taxon>
        <taxon>Pseudonocardiaceae</taxon>
        <taxon>Amycolatopsis</taxon>
    </lineage>
</organism>
<comment type="similarity">
    <text evidence="1">Belongs to the 'phage' integrase family.</text>
</comment>
<keyword evidence="3" id="KW-0233">DNA recombination</keyword>
<accession>A0A9R0UB36</accession>
<evidence type="ECO:0000256" key="2">
    <source>
        <dbReference type="ARBA" id="ARBA00023125"/>
    </source>
</evidence>
<name>A0A9R0UB36_AMYMS</name>
<reference evidence="5 6" key="1">
    <citation type="journal article" date="2011" name="J. Bacteriol.">
        <title>Whole genome sequence of the rifamycin B-producing strain Amycolatopsis mediterranei S699.</title>
        <authorList>
            <person name="Verma M."/>
            <person name="Kaur J."/>
            <person name="Kumar M."/>
            <person name="Kumari K."/>
            <person name="Saxena A."/>
            <person name="Anand S."/>
            <person name="Nigam A."/>
            <person name="Ravi V."/>
            <person name="Raghuvanshi S."/>
            <person name="Khurana P."/>
            <person name="Tyagi A.K."/>
            <person name="Khurana J.P."/>
            <person name="Lal R."/>
        </authorList>
    </citation>
    <scope>NUCLEOTIDE SEQUENCE [LARGE SCALE GENOMIC DNA]</scope>
    <source>
        <strain evidence="5 6">S699</strain>
    </source>
</reference>
<dbReference type="PANTHER" id="PTHR30349">
    <property type="entry name" value="PHAGE INTEGRASE-RELATED"/>
    <property type="match status" value="1"/>
</dbReference>
<keyword evidence="2" id="KW-0238">DNA-binding</keyword>
<gene>
    <name evidence="5" type="ordered locus">RAM_29605</name>
</gene>
<dbReference type="InterPro" id="IPR050090">
    <property type="entry name" value="Tyrosine_recombinase_XerCD"/>
</dbReference>
<dbReference type="Pfam" id="PF00589">
    <property type="entry name" value="Phage_integrase"/>
    <property type="match status" value="1"/>
</dbReference>
<dbReference type="SUPFAM" id="SSF56349">
    <property type="entry name" value="DNA breaking-rejoining enzymes"/>
    <property type="match status" value="1"/>
</dbReference>
<dbReference type="PROSITE" id="PS51898">
    <property type="entry name" value="TYR_RECOMBINASE"/>
    <property type="match status" value="1"/>
</dbReference>
<protein>
    <submittedName>
        <fullName evidence="5">Integrase family protein</fullName>
    </submittedName>
</protein>
<sequence length="355" mass="39077">MAAQQSRCADRADDLAAARLLLERLGVDPADLVADQSECPTSVPTFSEYIPVVAAAVSLGTRSTYASYWKHLETSWGSRRIDEPTPSEVKQLAEEVKANAVSRNNFRGGTGAAESFIAAARCLYHHAEDDRLITRVANPAARVSKPRRLPSPRRALTALELTEINGVAGSTGDDPELDSLLLRLHTETACRRGGALQLRPRDLDRHQCLIYLREKANTSRWQPVSPSLMAHLISHGEGRGAVDPDEPLLRYRRKRPITRRRYDHLWDRVGRHLPWVAHQGISTHWLRHTTLTWVERTHGYAVAQAYAGHQSSTTLNQAGTTATYVKASIHDVAAALAVLTREPHPVAGGGSLGEA</sequence>
<dbReference type="EMBL" id="CP002896">
    <property type="protein sequence ID" value="AEK44396.1"/>
    <property type="molecule type" value="Genomic_DNA"/>
</dbReference>
<dbReference type="GO" id="GO:0006310">
    <property type="term" value="P:DNA recombination"/>
    <property type="evidence" value="ECO:0007669"/>
    <property type="project" value="UniProtKB-KW"/>
</dbReference>
<proteinExistence type="inferred from homology"/>
<dbReference type="AlphaFoldDB" id="A0A9R0UB36"/>
<dbReference type="GO" id="GO:0015074">
    <property type="term" value="P:DNA integration"/>
    <property type="evidence" value="ECO:0007669"/>
    <property type="project" value="InterPro"/>
</dbReference>
<dbReference type="CDD" id="cd00397">
    <property type="entry name" value="DNA_BRE_C"/>
    <property type="match status" value="1"/>
</dbReference>